<evidence type="ECO:0000313" key="1">
    <source>
        <dbReference type="EMBL" id="KAG0478418.1"/>
    </source>
</evidence>
<dbReference type="EMBL" id="JADCNM010000006">
    <property type="protein sequence ID" value="KAG0478418.1"/>
    <property type="molecule type" value="Genomic_DNA"/>
</dbReference>
<dbReference type="Proteomes" id="UP000639772">
    <property type="component" value="Chromosome 6"/>
</dbReference>
<organism evidence="1 2">
    <name type="scientific">Vanilla planifolia</name>
    <name type="common">Vanilla</name>
    <dbReference type="NCBI Taxonomy" id="51239"/>
    <lineage>
        <taxon>Eukaryota</taxon>
        <taxon>Viridiplantae</taxon>
        <taxon>Streptophyta</taxon>
        <taxon>Embryophyta</taxon>
        <taxon>Tracheophyta</taxon>
        <taxon>Spermatophyta</taxon>
        <taxon>Magnoliopsida</taxon>
        <taxon>Liliopsida</taxon>
        <taxon>Asparagales</taxon>
        <taxon>Orchidaceae</taxon>
        <taxon>Vanilloideae</taxon>
        <taxon>Vanilleae</taxon>
        <taxon>Vanilla</taxon>
    </lineage>
</organism>
<comment type="caution">
    <text evidence="1">The sequence shown here is derived from an EMBL/GenBank/DDBJ whole genome shotgun (WGS) entry which is preliminary data.</text>
</comment>
<dbReference type="AlphaFoldDB" id="A0A835UYI2"/>
<protein>
    <submittedName>
        <fullName evidence="1">Uncharacterized protein</fullName>
    </submittedName>
</protein>
<evidence type="ECO:0000313" key="2">
    <source>
        <dbReference type="Proteomes" id="UP000639772"/>
    </source>
</evidence>
<name>A0A835UYI2_VANPL</name>
<proteinExistence type="predicted"/>
<accession>A0A835UYI2</accession>
<reference evidence="1 2" key="1">
    <citation type="journal article" date="2020" name="Nat. Food">
        <title>A phased Vanilla planifolia genome enables genetic improvement of flavour and production.</title>
        <authorList>
            <person name="Hasing T."/>
            <person name="Tang H."/>
            <person name="Brym M."/>
            <person name="Khazi F."/>
            <person name="Huang T."/>
            <person name="Chambers A.H."/>
        </authorList>
    </citation>
    <scope>NUCLEOTIDE SEQUENCE [LARGE SCALE GENOMIC DNA]</scope>
    <source>
        <tissue evidence="1">Leaf</tissue>
    </source>
</reference>
<sequence length="64" mass="7603">MAIPRDEDPKVGNYEDKVSMFFNWDRKNFLKTCNGKNWMVGSYVKDIERLVTLQKVIHLKIDNL</sequence>
<gene>
    <name evidence="1" type="ORF">HPP92_013137</name>
</gene>